<protein>
    <recommendedName>
        <fullName evidence="2">HTH marR-type domain-containing protein</fullName>
    </recommendedName>
</protein>
<evidence type="ECO:0000313" key="3">
    <source>
        <dbReference type="EMBL" id="HCO27714.1"/>
    </source>
</evidence>
<dbReference type="Pfam" id="PF12802">
    <property type="entry name" value="MarR_2"/>
    <property type="match status" value="1"/>
</dbReference>
<proteinExistence type="predicted"/>
<evidence type="ECO:0000313" key="4">
    <source>
        <dbReference type="Proteomes" id="UP000263642"/>
    </source>
</evidence>
<dbReference type="PANTHER" id="PTHR33164:SF43">
    <property type="entry name" value="HTH-TYPE TRANSCRIPTIONAL REPRESSOR YETL"/>
    <property type="match status" value="1"/>
</dbReference>
<dbReference type="InterPro" id="IPR000835">
    <property type="entry name" value="HTH_MarR-typ"/>
</dbReference>
<dbReference type="InterPro" id="IPR039422">
    <property type="entry name" value="MarR/SlyA-like"/>
</dbReference>
<dbReference type="Proteomes" id="UP000263642">
    <property type="component" value="Unassembled WGS sequence"/>
</dbReference>
<comment type="caution">
    <text evidence="3">The sequence shown here is derived from an EMBL/GenBank/DDBJ whole genome shotgun (WGS) entry which is preliminary data.</text>
</comment>
<sequence length="190" mass="21394">MAQESNTKFDSISGPADWRSLQHHESVEQIDLLIRTAHLIRVALNQSFSQLEINEVRYSALKVIDSVTEAGCSQSELARKLGQSESNICTLIERMEGDQLVVRRQSQKDRRKRVLEVTEQGAQLLERVKTFHGIVSQRLLATLSADQRRQLNGMLQSLLKSAHIQRSQRETVKSFPGTEGPFPFQGTPAA</sequence>
<dbReference type="InterPro" id="IPR036390">
    <property type="entry name" value="WH_DNA-bd_sf"/>
</dbReference>
<dbReference type="GO" id="GO:0006950">
    <property type="term" value="P:response to stress"/>
    <property type="evidence" value="ECO:0007669"/>
    <property type="project" value="TreeGrafter"/>
</dbReference>
<reference evidence="3 4" key="1">
    <citation type="journal article" date="2018" name="Nat. Biotechnol.">
        <title>A standardized bacterial taxonomy based on genome phylogeny substantially revises the tree of life.</title>
        <authorList>
            <person name="Parks D.H."/>
            <person name="Chuvochina M."/>
            <person name="Waite D.W."/>
            <person name="Rinke C."/>
            <person name="Skarshewski A."/>
            <person name="Chaumeil P.A."/>
            <person name="Hugenholtz P."/>
        </authorList>
    </citation>
    <scope>NUCLEOTIDE SEQUENCE [LARGE SCALE GENOMIC DNA]</scope>
    <source>
        <strain evidence="3">UBA9375</strain>
    </source>
</reference>
<name>A0A3D3RFV0_9PLAN</name>
<gene>
    <name evidence="3" type="ORF">DIT97_33680</name>
</gene>
<evidence type="ECO:0000256" key="1">
    <source>
        <dbReference type="SAM" id="MobiDB-lite"/>
    </source>
</evidence>
<feature type="region of interest" description="Disordered" evidence="1">
    <location>
        <begin position="169"/>
        <end position="190"/>
    </location>
</feature>
<dbReference type="InterPro" id="IPR036388">
    <property type="entry name" value="WH-like_DNA-bd_sf"/>
</dbReference>
<accession>A0A3D3RFV0</accession>
<dbReference type="Gene3D" id="1.10.10.10">
    <property type="entry name" value="Winged helix-like DNA-binding domain superfamily/Winged helix DNA-binding domain"/>
    <property type="match status" value="1"/>
</dbReference>
<dbReference type="PROSITE" id="PS50995">
    <property type="entry name" value="HTH_MARR_2"/>
    <property type="match status" value="1"/>
</dbReference>
<organism evidence="3 4">
    <name type="scientific">Gimesia maris</name>
    <dbReference type="NCBI Taxonomy" id="122"/>
    <lineage>
        <taxon>Bacteria</taxon>
        <taxon>Pseudomonadati</taxon>
        <taxon>Planctomycetota</taxon>
        <taxon>Planctomycetia</taxon>
        <taxon>Planctomycetales</taxon>
        <taxon>Planctomycetaceae</taxon>
        <taxon>Gimesia</taxon>
    </lineage>
</organism>
<dbReference type="PRINTS" id="PR00598">
    <property type="entry name" value="HTHMARR"/>
</dbReference>
<dbReference type="AlphaFoldDB" id="A0A3D3RFV0"/>
<dbReference type="SUPFAM" id="SSF46785">
    <property type="entry name" value="Winged helix' DNA-binding domain"/>
    <property type="match status" value="1"/>
</dbReference>
<dbReference type="SMART" id="SM00347">
    <property type="entry name" value="HTH_MARR"/>
    <property type="match status" value="1"/>
</dbReference>
<feature type="domain" description="HTH marR-type" evidence="2">
    <location>
        <begin position="26"/>
        <end position="160"/>
    </location>
</feature>
<dbReference type="EMBL" id="DQAY01000206">
    <property type="protein sequence ID" value="HCO27714.1"/>
    <property type="molecule type" value="Genomic_DNA"/>
</dbReference>
<dbReference type="GO" id="GO:0003700">
    <property type="term" value="F:DNA-binding transcription factor activity"/>
    <property type="evidence" value="ECO:0007669"/>
    <property type="project" value="InterPro"/>
</dbReference>
<evidence type="ECO:0000259" key="2">
    <source>
        <dbReference type="PROSITE" id="PS50995"/>
    </source>
</evidence>
<dbReference type="PANTHER" id="PTHR33164">
    <property type="entry name" value="TRANSCRIPTIONAL REGULATOR, MARR FAMILY"/>
    <property type="match status" value="1"/>
</dbReference>